<sequence length="210" mass="23771">MTETAELGRSARKRQAILDAARELFLRNGYAGTSMDDVAARAAVSKQTVYKHFVDKERLFTAIITGDISETEALTQSLVDALPRTRDLERDLREFARRHVVEVMQPHLVRMRRILIGEADRFPELAATWYARGPERAHATFADWFSALAERGLLHVPDPLLAAEHFNWLILSIPMNRAMFSGVEEPADKLEYYADEAVRVFLAAYAAPRG</sequence>
<dbReference type="PANTHER" id="PTHR30055:SF146">
    <property type="entry name" value="HTH-TYPE TRANSCRIPTIONAL DUAL REGULATOR CECR"/>
    <property type="match status" value="1"/>
</dbReference>
<dbReference type="InterPro" id="IPR009057">
    <property type="entry name" value="Homeodomain-like_sf"/>
</dbReference>
<dbReference type="InterPro" id="IPR039536">
    <property type="entry name" value="TetR_C_Proteobacteria"/>
</dbReference>
<evidence type="ECO:0000313" key="6">
    <source>
        <dbReference type="EMBL" id="TWF76885.1"/>
    </source>
</evidence>
<dbReference type="GO" id="GO:0003700">
    <property type="term" value="F:DNA-binding transcription factor activity"/>
    <property type="evidence" value="ECO:0007669"/>
    <property type="project" value="TreeGrafter"/>
</dbReference>
<proteinExistence type="predicted"/>
<evidence type="ECO:0000256" key="4">
    <source>
        <dbReference type="PROSITE-ProRule" id="PRU00335"/>
    </source>
</evidence>
<dbReference type="FunFam" id="1.10.10.60:FF:000141">
    <property type="entry name" value="TetR family transcriptional regulator"/>
    <property type="match status" value="1"/>
</dbReference>
<dbReference type="SUPFAM" id="SSF46689">
    <property type="entry name" value="Homeodomain-like"/>
    <property type="match status" value="1"/>
</dbReference>
<dbReference type="PROSITE" id="PS50977">
    <property type="entry name" value="HTH_TETR_2"/>
    <property type="match status" value="1"/>
</dbReference>
<feature type="DNA-binding region" description="H-T-H motif" evidence="4">
    <location>
        <begin position="34"/>
        <end position="53"/>
    </location>
</feature>
<dbReference type="GO" id="GO:0000976">
    <property type="term" value="F:transcription cis-regulatory region binding"/>
    <property type="evidence" value="ECO:0007669"/>
    <property type="project" value="TreeGrafter"/>
</dbReference>
<organism evidence="6 7">
    <name type="scientific">Pseudonocardia hierapolitana</name>
    <dbReference type="NCBI Taxonomy" id="1128676"/>
    <lineage>
        <taxon>Bacteria</taxon>
        <taxon>Bacillati</taxon>
        <taxon>Actinomycetota</taxon>
        <taxon>Actinomycetes</taxon>
        <taxon>Pseudonocardiales</taxon>
        <taxon>Pseudonocardiaceae</taxon>
        <taxon>Pseudonocardia</taxon>
    </lineage>
</organism>
<dbReference type="RefSeq" id="WP_147256168.1">
    <property type="nucleotide sequence ID" value="NZ_VIWU01000001.1"/>
</dbReference>
<evidence type="ECO:0000256" key="3">
    <source>
        <dbReference type="ARBA" id="ARBA00023163"/>
    </source>
</evidence>
<dbReference type="AlphaFoldDB" id="A0A561SPU4"/>
<dbReference type="Gene3D" id="1.10.357.10">
    <property type="entry name" value="Tetracycline Repressor, domain 2"/>
    <property type="match status" value="1"/>
</dbReference>
<keyword evidence="1" id="KW-0805">Transcription regulation</keyword>
<evidence type="ECO:0000259" key="5">
    <source>
        <dbReference type="PROSITE" id="PS50977"/>
    </source>
</evidence>
<keyword evidence="3" id="KW-0804">Transcription</keyword>
<dbReference type="InterPro" id="IPR050109">
    <property type="entry name" value="HTH-type_TetR-like_transc_reg"/>
</dbReference>
<dbReference type="Proteomes" id="UP000321261">
    <property type="component" value="Unassembled WGS sequence"/>
</dbReference>
<dbReference type="OrthoDB" id="7186128at2"/>
<keyword evidence="7" id="KW-1185">Reference proteome</keyword>
<evidence type="ECO:0000313" key="7">
    <source>
        <dbReference type="Proteomes" id="UP000321261"/>
    </source>
</evidence>
<dbReference type="PANTHER" id="PTHR30055">
    <property type="entry name" value="HTH-TYPE TRANSCRIPTIONAL REGULATOR RUTR"/>
    <property type="match status" value="1"/>
</dbReference>
<comment type="caution">
    <text evidence="6">The sequence shown here is derived from an EMBL/GenBank/DDBJ whole genome shotgun (WGS) entry which is preliminary data.</text>
</comment>
<evidence type="ECO:0000256" key="1">
    <source>
        <dbReference type="ARBA" id="ARBA00023015"/>
    </source>
</evidence>
<feature type="domain" description="HTH tetR-type" evidence="5">
    <location>
        <begin position="11"/>
        <end position="71"/>
    </location>
</feature>
<accession>A0A561SPU4</accession>
<dbReference type="InterPro" id="IPR001647">
    <property type="entry name" value="HTH_TetR"/>
</dbReference>
<protein>
    <submittedName>
        <fullName evidence="6">TetR family transcriptional regulator</fullName>
    </submittedName>
</protein>
<dbReference type="EMBL" id="VIWU01000001">
    <property type="protein sequence ID" value="TWF76885.1"/>
    <property type="molecule type" value="Genomic_DNA"/>
</dbReference>
<dbReference type="SUPFAM" id="SSF48498">
    <property type="entry name" value="Tetracyclin repressor-like, C-terminal domain"/>
    <property type="match status" value="1"/>
</dbReference>
<dbReference type="GO" id="GO:0045892">
    <property type="term" value="P:negative regulation of DNA-templated transcription"/>
    <property type="evidence" value="ECO:0007669"/>
    <property type="project" value="UniProtKB-ARBA"/>
</dbReference>
<reference evidence="6 7" key="1">
    <citation type="submission" date="2019-06" db="EMBL/GenBank/DDBJ databases">
        <title>Sequencing the genomes of 1000 actinobacteria strains.</title>
        <authorList>
            <person name="Klenk H.-P."/>
        </authorList>
    </citation>
    <scope>NUCLEOTIDE SEQUENCE [LARGE SCALE GENOMIC DNA]</scope>
    <source>
        <strain evidence="6 7">DSM 45671</strain>
    </source>
</reference>
<gene>
    <name evidence="6" type="ORF">FHX44_112783</name>
</gene>
<dbReference type="InterPro" id="IPR036271">
    <property type="entry name" value="Tet_transcr_reg_TetR-rel_C_sf"/>
</dbReference>
<dbReference type="PRINTS" id="PR00455">
    <property type="entry name" value="HTHTETR"/>
</dbReference>
<keyword evidence="2 4" id="KW-0238">DNA-binding</keyword>
<dbReference type="Pfam" id="PF14246">
    <property type="entry name" value="TetR_C_7"/>
    <property type="match status" value="1"/>
</dbReference>
<name>A0A561SPU4_9PSEU</name>
<evidence type="ECO:0000256" key="2">
    <source>
        <dbReference type="ARBA" id="ARBA00023125"/>
    </source>
</evidence>
<dbReference type="Pfam" id="PF00440">
    <property type="entry name" value="TetR_N"/>
    <property type="match status" value="1"/>
</dbReference>